<dbReference type="Proteomes" id="UP000623129">
    <property type="component" value="Unassembled WGS sequence"/>
</dbReference>
<organism evidence="8 9">
    <name type="scientific">Carex littledalei</name>
    <dbReference type="NCBI Taxonomy" id="544730"/>
    <lineage>
        <taxon>Eukaryota</taxon>
        <taxon>Viridiplantae</taxon>
        <taxon>Streptophyta</taxon>
        <taxon>Embryophyta</taxon>
        <taxon>Tracheophyta</taxon>
        <taxon>Spermatophyta</taxon>
        <taxon>Magnoliopsida</taxon>
        <taxon>Liliopsida</taxon>
        <taxon>Poales</taxon>
        <taxon>Cyperaceae</taxon>
        <taxon>Cyperoideae</taxon>
        <taxon>Cariceae</taxon>
        <taxon>Carex</taxon>
        <taxon>Carex subgen. Euthyceras</taxon>
    </lineage>
</organism>
<dbReference type="PANTHER" id="PTHR15315">
    <property type="entry name" value="RING FINGER PROTEIN 41, 151"/>
    <property type="match status" value="1"/>
</dbReference>
<sequence length="1093" mass="121179">MYQFVSVHGVCPDGFRGSEAGFLMDLEENADLETMEGKDFGAEDDLEDATFSGEVCVICTGVVTERGVLDCCQHWFCYECIEQWAAFSNHCPICKNDFHSITFHPVDDTSDCIDGEESSLSIEGDDWYLKEGEIDTLYFPANYINEENVQCLDGDGCKIQSGVATYGDLISDTSVACDSCENWYHAICVDFNPNCSFSGGWICPRCASDTGQAKPVLTFKDSPKKNSDTEAGNIASLFPGNVSVSIDDGETAVVVSFHKGSTDNCERGKESESDLLLKESEMISKDQEFPLVLSPICEPVSEESMLSGTNLKSGMNEEIKIEICDGPVALETKPAIGKVPSPDINMVDSMEKQEVEADNLVGENSSHVSQHPIELPPQTTKRRYAEIMMEPVAVSKKAKLAPPDIMSIVTEQSPRTLNKEKVNSGVRTRKIMRNQEGEKKPSDLVDNLQTEINTLKDSINDDNLLKAVRAVIATNKTGPSVVRAKRPTAQTGKARQNLMKKVYSTSTGRRRPAWQRDCEVEFWRFRCNSKVNQEKVENLQSILDLLKKGSTWSELCQGQNEEKEKSILSRVYLADVSVLPRKDDIKPLSDVSDASVVKSNQNKPESGDKSSVVPIKKENKITVAKGLTNQAKITNQSGEIKTDKRKWALEVLARKNASLNSGSNQERDEDGLLLKGNYPLLARLPLDMRPVLGADRHNKVPISVRQAQLYRITEHFLRRANLPSICRSAETELAVADAVNIEKEICKQSNSKLVYLNLVSQSLRQHANKFTLDKKVENIPNIETPECVDGDGDMEKSHDGDVEKANHSDVEKNDSDIEKVLRMAGLLSDSPPNSPERNDASVEDNSSLKGEADLVHTETKEMQDGQRKEPDFECIGSDRSESEKNEGKLDNNMVPRWESSVSGQREDLGMPKDNSVVVKMSENEALDEKKASDGETGDTKNCDKNKNANKDSNVNTNREDSKDGCESEGESCAGSKSISHNKEKLSCSPTHSMVCENAPKGEKPRGPVNQKLSDSALSISKKVETYVKEHIRPLCKSGVINVRQYRWAVEKTTEKVMKYHQKEKSANFLIKEGDKVKKLAEQYVEAAQKMGDV</sequence>
<comment type="caution">
    <text evidence="8">The sequence shown here is derived from an EMBL/GenBank/DDBJ whole genome shotgun (WGS) entry which is preliminary data.</text>
</comment>
<dbReference type="OrthoDB" id="21204at2759"/>
<keyword evidence="3" id="KW-0862">Zinc</keyword>
<dbReference type="InterPro" id="IPR001841">
    <property type="entry name" value="Znf_RING"/>
</dbReference>
<dbReference type="SUPFAM" id="SSF57850">
    <property type="entry name" value="RING/U-box"/>
    <property type="match status" value="1"/>
</dbReference>
<dbReference type="PROSITE" id="PS00518">
    <property type="entry name" value="ZF_RING_1"/>
    <property type="match status" value="1"/>
</dbReference>
<feature type="region of interest" description="Disordered" evidence="5">
    <location>
        <begin position="783"/>
        <end position="988"/>
    </location>
</feature>
<evidence type="ECO:0000259" key="6">
    <source>
        <dbReference type="PROSITE" id="PS50016"/>
    </source>
</evidence>
<dbReference type="PROSITE" id="PS50089">
    <property type="entry name" value="ZF_RING_2"/>
    <property type="match status" value="1"/>
</dbReference>
<keyword evidence="1" id="KW-0479">Metal-binding</keyword>
<feature type="domain" description="PHD-type" evidence="6">
    <location>
        <begin position="88"/>
        <end position="209"/>
    </location>
</feature>
<dbReference type="InterPro" id="IPR011011">
    <property type="entry name" value="Znf_FYVE_PHD"/>
</dbReference>
<dbReference type="Gene3D" id="3.30.40.10">
    <property type="entry name" value="Zinc/RING finger domain, C3HC4 (zinc finger)"/>
    <property type="match status" value="2"/>
</dbReference>
<reference evidence="8" key="1">
    <citation type="submission" date="2020-01" db="EMBL/GenBank/DDBJ databases">
        <title>Genome sequence of Kobresia littledalei, the first chromosome-level genome in the family Cyperaceae.</title>
        <authorList>
            <person name="Qu G."/>
        </authorList>
    </citation>
    <scope>NUCLEOTIDE SEQUENCE</scope>
    <source>
        <strain evidence="8">C.B.Clarke</strain>
        <tissue evidence="8">Leaf</tissue>
    </source>
</reference>
<dbReference type="GO" id="GO:0061630">
    <property type="term" value="F:ubiquitin protein ligase activity"/>
    <property type="evidence" value="ECO:0007669"/>
    <property type="project" value="TreeGrafter"/>
</dbReference>
<evidence type="ECO:0000313" key="8">
    <source>
        <dbReference type="EMBL" id="KAF3328433.1"/>
    </source>
</evidence>
<evidence type="ECO:0000313" key="9">
    <source>
        <dbReference type="Proteomes" id="UP000623129"/>
    </source>
</evidence>
<dbReference type="Pfam" id="PF13639">
    <property type="entry name" value="zf-RING_2"/>
    <property type="match status" value="1"/>
</dbReference>
<gene>
    <name evidence="8" type="ORF">FCM35_KLT07039</name>
</gene>
<name>A0A833R1B5_9POAL</name>
<accession>A0A833R1B5</accession>
<dbReference type="EMBL" id="SWLB01000016">
    <property type="protein sequence ID" value="KAF3328433.1"/>
    <property type="molecule type" value="Genomic_DNA"/>
</dbReference>
<dbReference type="SUPFAM" id="SSF57903">
    <property type="entry name" value="FYVE/PHD zinc finger"/>
    <property type="match status" value="1"/>
</dbReference>
<protein>
    <submittedName>
        <fullName evidence="8">Uncharacterized protein</fullName>
    </submittedName>
</protein>
<dbReference type="Pfam" id="PF00628">
    <property type="entry name" value="PHD"/>
    <property type="match status" value="1"/>
</dbReference>
<dbReference type="GO" id="GO:0008270">
    <property type="term" value="F:zinc ion binding"/>
    <property type="evidence" value="ECO:0007669"/>
    <property type="project" value="UniProtKB-KW"/>
</dbReference>
<evidence type="ECO:0000259" key="7">
    <source>
        <dbReference type="PROSITE" id="PS50089"/>
    </source>
</evidence>
<dbReference type="SMART" id="SM00184">
    <property type="entry name" value="RING"/>
    <property type="match status" value="1"/>
</dbReference>
<keyword evidence="2 4" id="KW-0863">Zinc-finger</keyword>
<dbReference type="SMART" id="SM00249">
    <property type="entry name" value="PHD"/>
    <property type="match status" value="1"/>
</dbReference>
<evidence type="ECO:0000256" key="3">
    <source>
        <dbReference type="ARBA" id="ARBA00022833"/>
    </source>
</evidence>
<evidence type="ECO:0000256" key="1">
    <source>
        <dbReference type="ARBA" id="ARBA00022723"/>
    </source>
</evidence>
<dbReference type="GO" id="GO:0016567">
    <property type="term" value="P:protein ubiquitination"/>
    <property type="evidence" value="ECO:0007669"/>
    <property type="project" value="TreeGrafter"/>
</dbReference>
<feature type="compositionally biased region" description="Basic and acidic residues" evidence="5">
    <location>
        <begin position="850"/>
        <end position="889"/>
    </location>
</feature>
<keyword evidence="9" id="KW-1185">Reference proteome</keyword>
<dbReference type="PROSITE" id="PS50016">
    <property type="entry name" value="ZF_PHD_2"/>
    <property type="match status" value="1"/>
</dbReference>
<dbReference type="InterPro" id="IPR001965">
    <property type="entry name" value="Znf_PHD"/>
</dbReference>
<dbReference type="InterPro" id="IPR019787">
    <property type="entry name" value="Znf_PHD-finger"/>
</dbReference>
<dbReference type="InterPro" id="IPR017907">
    <property type="entry name" value="Znf_RING_CS"/>
</dbReference>
<feature type="domain" description="RING-type" evidence="7">
    <location>
        <begin position="56"/>
        <end position="95"/>
    </location>
</feature>
<proteinExistence type="predicted"/>
<evidence type="ECO:0000256" key="2">
    <source>
        <dbReference type="ARBA" id="ARBA00022771"/>
    </source>
</evidence>
<dbReference type="InterPro" id="IPR013083">
    <property type="entry name" value="Znf_RING/FYVE/PHD"/>
</dbReference>
<dbReference type="AlphaFoldDB" id="A0A833R1B5"/>
<feature type="compositionally biased region" description="Basic and acidic residues" evidence="5">
    <location>
        <begin position="926"/>
        <end position="949"/>
    </location>
</feature>
<dbReference type="PANTHER" id="PTHR15315:SF26">
    <property type="entry name" value="E3 UBIQUITIN-PROTEIN LIGASE NRDP1"/>
    <property type="match status" value="1"/>
</dbReference>
<evidence type="ECO:0000256" key="5">
    <source>
        <dbReference type="SAM" id="MobiDB-lite"/>
    </source>
</evidence>
<dbReference type="CDD" id="cd15489">
    <property type="entry name" value="PHD_SF"/>
    <property type="match status" value="1"/>
</dbReference>
<evidence type="ECO:0000256" key="4">
    <source>
        <dbReference type="PROSITE-ProRule" id="PRU00175"/>
    </source>
</evidence>
<feature type="compositionally biased region" description="Basic and acidic residues" evidence="5">
    <location>
        <begin position="793"/>
        <end position="821"/>
    </location>
</feature>